<protein>
    <submittedName>
        <fullName evidence="2">Uncharacterized protein</fullName>
    </submittedName>
</protein>
<keyword evidence="3" id="KW-1185">Reference proteome</keyword>
<reference evidence="2 3" key="1">
    <citation type="journal article" date="2020" name="BMC Genomics">
        <title>Intraspecific diversification of the crop wild relative Brassica cretica Lam. using demographic model selection.</title>
        <authorList>
            <person name="Kioukis A."/>
            <person name="Michalopoulou V.A."/>
            <person name="Briers L."/>
            <person name="Pirintsos S."/>
            <person name="Studholme D.J."/>
            <person name="Pavlidis P."/>
            <person name="Sarris P.F."/>
        </authorList>
    </citation>
    <scope>NUCLEOTIDE SEQUENCE [LARGE SCALE GENOMIC DNA]</scope>
    <source>
        <strain evidence="3">cv. PFS-1207/04</strain>
    </source>
</reference>
<evidence type="ECO:0000256" key="1">
    <source>
        <dbReference type="SAM" id="MobiDB-lite"/>
    </source>
</evidence>
<accession>A0ABQ7BKN8</accession>
<evidence type="ECO:0000313" key="2">
    <source>
        <dbReference type="EMBL" id="KAF3533229.1"/>
    </source>
</evidence>
<evidence type="ECO:0000313" key="3">
    <source>
        <dbReference type="Proteomes" id="UP000266723"/>
    </source>
</evidence>
<organism evidence="2 3">
    <name type="scientific">Brassica cretica</name>
    <name type="common">Mustard</name>
    <dbReference type="NCBI Taxonomy" id="69181"/>
    <lineage>
        <taxon>Eukaryota</taxon>
        <taxon>Viridiplantae</taxon>
        <taxon>Streptophyta</taxon>
        <taxon>Embryophyta</taxon>
        <taxon>Tracheophyta</taxon>
        <taxon>Spermatophyta</taxon>
        <taxon>Magnoliopsida</taxon>
        <taxon>eudicotyledons</taxon>
        <taxon>Gunneridae</taxon>
        <taxon>Pentapetalae</taxon>
        <taxon>rosids</taxon>
        <taxon>malvids</taxon>
        <taxon>Brassicales</taxon>
        <taxon>Brassicaceae</taxon>
        <taxon>Brassiceae</taxon>
        <taxon>Brassica</taxon>
    </lineage>
</organism>
<dbReference type="EMBL" id="QGKV02001507">
    <property type="protein sequence ID" value="KAF3533229.1"/>
    <property type="molecule type" value="Genomic_DNA"/>
</dbReference>
<feature type="region of interest" description="Disordered" evidence="1">
    <location>
        <begin position="1"/>
        <end position="33"/>
    </location>
</feature>
<feature type="compositionally biased region" description="Acidic residues" evidence="1">
    <location>
        <begin position="22"/>
        <end position="33"/>
    </location>
</feature>
<name>A0ABQ7BKN8_BRACR</name>
<gene>
    <name evidence="2" type="ORF">DY000_02038258</name>
</gene>
<dbReference type="Proteomes" id="UP000266723">
    <property type="component" value="Unassembled WGS sequence"/>
</dbReference>
<proteinExistence type="predicted"/>
<sequence length="76" mass="8386">MTVETSVSSKKAELLPCNEANEWGDDDDDDWNDGWETLEKPVEVLLEDIEAESLTGILARSGPFLALNISLLLPEP</sequence>
<comment type="caution">
    <text evidence="2">The sequence shown here is derived from an EMBL/GenBank/DDBJ whole genome shotgun (WGS) entry which is preliminary data.</text>
</comment>